<reference evidence="5 6" key="1">
    <citation type="submission" date="2017-07" db="EMBL/GenBank/DDBJ databases">
        <title>First draft Genome Sequence of Nocardia cerradoensis isolated from human infection.</title>
        <authorList>
            <person name="Carrasco G."/>
        </authorList>
    </citation>
    <scope>NUCLEOTIDE SEQUENCE [LARGE SCALE GENOMIC DNA]</scope>
    <source>
        <strain evidence="5 6">CNM20130759</strain>
    </source>
</reference>
<dbReference type="GO" id="GO:0005576">
    <property type="term" value="C:extracellular region"/>
    <property type="evidence" value="ECO:0007669"/>
    <property type="project" value="TreeGrafter"/>
</dbReference>
<feature type="domain" description="Mammalian cell entry C-terminal" evidence="4">
    <location>
        <begin position="130"/>
        <end position="353"/>
    </location>
</feature>
<dbReference type="PANTHER" id="PTHR33371">
    <property type="entry name" value="INTERMEMBRANE PHOSPHOLIPID TRANSPORT SYSTEM BINDING PROTEIN MLAD-RELATED"/>
    <property type="match status" value="1"/>
</dbReference>
<feature type="domain" description="Mce/MlaD" evidence="3">
    <location>
        <begin position="46"/>
        <end position="123"/>
    </location>
</feature>
<feature type="region of interest" description="Disordered" evidence="1">
    <location>
        <begin position="371"/>
        <end position="391"/>
    </location>
</feature>
<dbReference type="InterPro" id="IPR003399">
    <property type="entry name" value="Mce/MlaD"/>
</dbReference>
<evidence type="ECO:0008006" key="7">
    <source>
        <dbReference type="Google" id="ProtNLM"/>
    </source>
</evidence>
<keyword evidence="2" id="KW-0812">Transmembrane</keyword>
<organism evidence="5 6">
    <name type="scientific">Nocardia cerradoensis</name>
    <dbReference type="NCBI Taxonomy" id="85688"/>
    <lineage>
        <taxon>Bacteria</taxon>
        <taxon>Bacillati</taxon>
        <taxon>Actinomycetota</taxon>
        <taxon>Actinomycetes</taxon>
        <taxon>Mycobacteriales</taxon>
        <taxon>Nocardiaceae</taxon>
        <taxon>Nocardia</taxon>
    </lineage>
</organism>
<evidence type="ECO:0000259" key="3">
    <source>
        <dbReference type="Pfam" id="PF02470"/>
    </source>
</evidence>
<comment type="caution">
    <text evidence="5">The sequence shown here is derived from an EMBL/GenBank/DDBJ whole genome shotgun (WGS) entry which is preliminary data.</text>
</comment>
<sequence length="433" mass="44154">MSIAFESDGRVVPNWQLLLRGLAVVVVLAVVAGLMIARSRGAFRETIEVTAELTNVGDGLPATSDVKYRGLLVGRVAGVGPPADRGPNHVRIDVFPDRVRGIPSTVTARVVPSNVFAVPALELVDNGPGAPLAAGAHIAEDRSLDTVRLQTSLTALSRIAAAAGRSGGDSTIGILTTVERAVSGRASEAVQAGAQLVRISQALNDAMAPDGTGSTLDTLSQALDGLRSSSPDLLAAVHDAVVPLRTVAQQRTQLSNLLSGGLTTSATVATALENNTATITGITGKLSDPLSVIAAGSAHFAQMTTSLSRLSGPFSGMWDPQTQTATAKIILELTPHRQYTRADCPRYGDLAGPSCTTGPPGGPTIIGPNAAPASSPTLIGGNVGESGSRQEQERIASILGGLPNAAADILFGPLLRGNNAEVRPAPDAAGGPR</sequence>
<name>A0A231GUQ2_9NOCA</name>
<proteinExistence type="predicted"/>
<accession>A0A231GUQ2</accession>
<evidence type="ECO:0000313" key="5">
    <source>
        <dbReference type="EMBL" id="OXR40354.1"/>
    </source>
</evidence>
<dbReference type="PANTHER" id="PTHR33371:SF19">
    <property type="entry name" value="MCE-FAMILY PROTEIN MCE4A"/>
    <property type="match status" value="1"/>
</dbReference>
<evidence type="ECO:0000313" key="6">
    <source>
        <dbReference type="Proteomes" id="UP000215506"/>
    </source>
</evidence>
<dbReference type="EMBL" id="NGAF01000033">
    <property type="protein sequence ID" value="OXR40354.1"/>
    <property type="molecule type" value="Genomic_DNA"/>
</dbReference>
<gene>
    <name evidence="5" type="ORF">B7C42_07520</name>
</gene>
<dbReference type="AlphaFoldDB" id="A0A231GUQ2"/>
<dbReference type="Pfam" id="PF11887">
    <property type="entry name" value="Mce4_CUP1"/>
    <property type="match status" value="1"/>
</dbReference>
<evidence type="ECO:0000259" key="4">
    <source>
        <dbReference type="Pfam" id="PF11887"/>
    </source>
</evidence>
<feature type="transmembrane region" description="Helical" evidence="2">
    <location>
        <begin position="17"/>
        <end position="37"/>
    </location>
</feature>
<keyword evidence="2" id="KW-1133">Transmembrane helix</keyword>
<dbReference type="Proteomes" id="UP000215506">
    <property type="component" value="Unassembled WGS sequence"/>
</dbReference>
<dbReference type="Pfam" id="PF02470">
    <property type="entry name" value="MlaD"/>
    <property type="match status" value="1"/>
</dbReference>
<dbReference type="RefSeq" id="WP_094028170.1">
    <property type="nucleotide sequence ID" value="NZ_NGAF01000033.1"/>
</dbReference>
<dbReference type="InterPro" id="IPR052336">
    <property type="entry name" value="MlaD_Phospholipid_Transporter"/>
</dbReference>
<keyword evidence="2" id="KW-0472">Membrane</keyword>
<evidence type="ECO:0000256" key="2">
    <source>
        <dbReference type="SAM" id="Phobius"/>
    </source>
</evidence>
<evidence type="ECO:0000256" key="1">
    <source>
        <dbReference type="SAM" id="MobiDB-lite"/>
    </source>
</evidence>
<protein>
    <recommendedName>
        <fullName evidence="7">Mce/MlaD domain-containing protein</fullName>
    </recommendedName>
</protein>
<keyword evidence="6" id="KW-1185">Reference proteome</keyword>
<dbReference type="GO" id="GO:0051701">
    <property type="term" value="P:biological process involved in interaction with host"/>
    <property type="evidence" value="ECO:0007669"/>
    <property type="project" value="TreeGrafter"/>
</dbReference>
<dbReference type="InterPro" id="IPR024516">
    <property type="entry name" value="Mce_C"/>
</dbReference>